<feature type="region of interest" description="Disordered" evidence="1">
    <location>
        <begin position="99"/>
        <end position="125"/>
    </location>
</feature>
<dbReference type="EMBL" id="MT141744">
    <property type="protein sequence ID" value="QJA69878.1"/>
    <property type="molecule type" value="Genomic_DNA"/>
</dbReference>
<evidence type="ECO:0000313" key="2">
    <source>
        <dbReference type="EMBL" id="QJA69878.1"/>
    </source>
</evidence>
<accession>A0A6M3JKU3</accession>
<keyword evidence="2" id="KW-0255">Endonuclease</keyword>
<name>A0A6M3JKU3_9ZZZZ</name>
<organism evidence="2">
    <name type="scientific">viral metagenome</name>
    <dbReference type="NCBI Taxonomy" id="1070528"/>
    <lineage>
        <taxon>unclassified sequences</taxon>
        <taxon>metagenomes</taxon>
        <taxon>organismal metagenomes</taxon>
    </lineage>
</organism>
<proteinExistence type="predicted"/>
<reference evidence="2" key="1">
    <citation type="submission" date="2020-03" db="EMBL/GenBank/DDBJ databases">
        <title>The deep terrestrial virosphere.</title>
        <authorList>
            <person name="Holmfeldt K."/>
            <person name="Nilsson E."/>
            <person name="Simone D."/>
            <person name="Lopez-Fernandez M."/>
            <person name="Wu X."/>
            <person name="de Brujin I."/>
            <person name="Lundin D."/>
            <person name="Andersson A."/>
            <person name="Bertilsson S."/>
            <person name="Dopson M."/>
        </authorList>
    </citation>
    <scope>NUCLEOTIDE SEQUENCE</scope>
    <source>
        <strain evidence="2">MM415A04198</strain>
    </source>
</reference>
<dbReference type="GO" id="GO:0004519">
    <property type="term" value="F:endonuclease activity"/>
    <property type="evidence" value="ECO:0007669"/>
    <property type="project" value="UniProtKB-KW"/>
</dbReference>
<protein>
    <submittedName>
        <fullName evidence="2">Putative HNH endonuclease</fullName>
    </submittedName>
</protein>
<gene>
    <name evidence="2" type="ORF">MM415A04198_0004</name>
</gene>
<sequence>MKVCTKCKIEKESIEFCKRTASKDGLALVCRVCAKEFKKQYFLDPQKVKQNKETHRQWRKRNLKEKCEANKRWVANNLEKSREYQRIWAKKYRVNHKRNPDLDKERKRKWRVENPEKRKITQDKANTKTRSTLKGRLNGNIATAVGFSLRRGGGIKGGLKWENLVGFTIGDLKIHLEKQFNSQMSWENYGSYWWVDHKIPVAAFNFQTSKDIDFFRCWALENLQPLEKIENCRKNAKLNKPFQPSLLIAGE</sequence>
<keyword evidence="2" id="KW-0540">Nuclease</keyword>
<evidence type="ECO:0000256" key="1">
    <source>
        <dbReference type="SAM" id="MobiDB-lite"/>
    </source>
</evidence>
<keyword evidence="2" id="KW-0378">Hydrolase</keyword>
<dbReference type="AlphaFoldDB" id="A0A6M3JKU3"/>